<dbReference type="OrthoDB" id="44091at2157"/>
<dbReference type="GO" id="GO:0004113">
    <property type="term" value="F:2',3'-cyclic-nucleotide 3'-phosphodiesterase activity"/>
    <property type="evidence" value="ECO:0007669"/>
    <property type="project" value="InterPro"/>
</dbReference>
<feature type="active site" description="Proton acceptor" evidence="2">
    <location>
        <position position="118"/>
    </location>
</feature>
<evidence type="ECO:0000313" key="5">
    <source>
        <dbReference type="Proteomes" id="UP000377803"/>
    </source>
</evidence>
<keyword evidence="5" id="KW-1185">Reference proteome</keyword>
<proteinExistence type="inferred from homology"/>
<keyword evidence="1 2" id="KW-0378">Hydrolase</keyword>
<evidence type="ECO:0000256" key="1">
    <source>
        <dbReference type="ARBA" id="ARBA00022801"/>
    </source>
</evidence>
<dbReference type="RefSeq" id="WP_153549673.1">
    <property type="nucleotide sequence ID" value="NZ_CP040089.1"/>
</dbReference>
<dbReference type="HAMAP" id="MF_01940">
    <property type="entry name" value="RNA_CPDase"/>
    <property type="match status" value="1"/>
</dbReference>
<dbReference type="Pfam" id="PF02834">
    <property type="entry name" value="LigT_PEase"/>
    <property type="match status" value="2"/>
</dbReference>
<feature type="domain" description="Phosphoesterase HXTX" evidence="3">
    <location>
        <begin position="10"/>
        <end position="87"/>
    </location>
</feature>
<name>A0A5Q0UG45_9ARCH</name>
<reference evidence="5" key="1">
    <citation type="submission" date="2019-05" db="EMBL/GenBank/DDBJ databases">
        <title>Candidatus Nanohalobium constans, a novel model system to study the DPANN nano-sized archaea: genomic and physiological characterization of a nanoarchaeon co-cultured with its chitinotrophic host.</title>
        <authorList>
            <person name="La Cono V."/>
            <person name="Arcadi E."/>
            <person name="Crisafi F."/>
            <person name="Denaro R."/>
            <person name="La Spada G."/>
            <person name="Messina E."/>
            <person name="Smedile F."/>
            <person name="Toshchakov S.V."/>
            <person name="Shevchenko M.A."/>
            <person name="Golyshin P.N."/>
            <person name="Golyshina O.V."/>
            <person name="Ferrer M."/>
            <person name="Rohde M."/>
            <person name="Mushegian A."/>
            <person name="Sorokin D.Y."/>
            <person name="Giuliano L."/>
            <person name="Yakimov M.M."/>
        </authorList>
    </citation>
    <scope>NUCLEOTIDE SEQUENCE [LARGE SCALE GENOMIC DNA]</scope>
    <source>
        <strain evidence="5">LC1Nh</strain>
    </source>
</reference>
<evidence type="ECO:0000259" key="3">
    <source>
        <dbReference type="Pfam" id="PF02834"/>
    </source>
</evidence>
<dbReference type="NCBIfam" id="TIGR02258">
    <property type="entry name" value="2_5_ligase"/>
    <property type="match status" value="1"/>
</dbReference>
<evidence type="ECO:0000256" key="2">
    <source>
        <dbReference type="HAMAP-Rule" id="MF_01940"/>
    </source>
</evidence>
<comment type="catalytic activity">
    <reaction evidence="2">
        <text>a 3'-end 2',3'-cyclophospho-ribonucleotide-RNA + H2O = a 3'-end 2'-phospho-ribonucleotide-RNA + H(+)</text>
        <dbReference type="Rhea" id="RHEA:11828"/>
        <dbReference type="Rhea" id="RHEA-COMP:10464"/>
        <dbReference type="Rhea" id="RHEA-COMP:17353"/>
        <dbReference type="ChEBI" id="CHEBI:15377"/>
        <dbReference type="ChEBI" id="CHEBI:15378"/>
        <dbReference type="ChEBI" id="CHEBI:83064"/>
        <dbReference type="ChEBI" id="CHEBI:173113"/>
        <dbReference type="EC" id="3.1.4.58"/>
    </reaction>
</comment>
<dbReference type="EMBL" id="CP040089">
    <property type="protein sequence ID" value="QGA79935.1"/>
    <property type="molecule type" value="Genomic_DNA"/>
</dbReference>
<dbReference type="AlphaFoldDB" id="A0A5Q0UG45"/>
<dbReference type="GO" id="GO:0008664">
    <property type="term" value="F:RNA 2',3'-cyclic 3'-phosphodiesterase activity"/>
    <property type="evidence" value="ECO:0007669"/>
    <property type="project" value="UniProtKB-EC"/>
</dbReference>
<comment type="function">
    <text evidence="2">Hydrolyzes RNA 2',3'-cyclic phosphodiester to an RNA 2'-phosphomonoester.</text>
</comment>
<feature type="short sequence motif" description="HXTX 1" evidence="2">
    <location>
        <begin position="38"/>
        <end position="41"/>
    </location>
</feature>
<gene>
    <name evidence="4" type="primary">thpR</name>
    <name evidence="4" type="ORF">LC1Nh_0026</name>
</gene>
<accession>A0A5Q0UG45</accession>
<dbReference type="InterPro" id="IPR004175">
    <property type="entry name" value="RNA_CPDase"/>
</dbReference>
<dbReference type="InterPro" id="IPR009097">
    <property type="entry name" value="Cyclic_Pdiesterase"/>
</dbReference>
<evidence type="ECO:0000313" key="4">
    <source>
        <dbReference type="EMBL" id="QGA79935.1"/>
    </source>
</evidence>
<dbReference type="Gene3D" id="3.90.1140.10">
    <property type="entry name" value="Cyclic phosphodiesterase"/>
    <property type="match status" value="1"/>
</dbReference>
<protein>
    <recommendedName>
        <fullName evidence="2">RNA 2',3'-cyclic phosphodiesterase</fullName>
        <shortName evidence="2">RNA 2',3'-CPDase</shortName>
        <ecNumber evidence="2">3.1.4.58</ecNumber>
    </recommendedName>
</protein>
<feature type="domain" description="Phosphoesterase HXTX" evidence="3">
    <location>
        <begin position="94"/>
        <end position="162"/>
    </location>
</feature>
<dbReference type="EC" id="3.1.4.58" evidence="2"/>
<dbReference type="Proteomes" id="UP000377803">
    <property type="component" value="Chromosome"/>
</dbReference>
<sequence>MRVFTAVNIENEKVLDKLEEMQKELDYGFNKVKPGKMHLTLQFFKNVDRNELEEIKTGLNKIEMEPFKLKIKGVGVFPSKDYVRVVWAGIESEEVFELKNQVSKHSVEEDNDHKFHPHITLSRVKNIARRDKKDFRRKLEKLEDEEIAQTTVKSVKLFKSKHTGKAMVYSVLEEKEL</sequence>
<feature type="short sequence motif" description="HXTX 2" evidence="2">
    <location>
        <begin position="118"/>
        <end position="121"/>
    </location>
</feature>
<dbReference type="GeneID" id="42364406"/>
<dbReference type="KEGG" id="ncon:LC1Nh_0026"/>
<dbReference type="InterPro" id="IPR014051">
    <property type="entry name" value="Phosphoesterase_HXTX"/>
</dbReference>
<dbReference type="PANTHER" id="PTHR35561">
    <property type="entry name" value="RNA 2',3'-CYCLIC PHOSPHODIESTERASE"/>
    <property type="match status" value="1"/>
</dbReference>
<comment type="similarity">
    <text evidence="2">Belongs to the 2H phosphoesterase superfamily. ThpR family.</text>
</comment>
<organism evidence="4 5">
    <name type="scientific">Candidatus Nanohalobium constans</name>
    <dbReference type="NCBI Taxonomy" id="2565781"/>
    <lineage>
        <taxon>Archaea</taxon>
        <taxon>Candidatus Nanohalarchaeota</taxon>
        <taxon>Candidatus Nanohalobia</taxon>
        <taxon>Candidatus Nanohalobiales</taxon>
        <taxon>Candidatus Nanohalobiaceae</taxon>
        <taxon>Candidatus Nanohalobium</taxon>
    </lineage>
</organism>
<dbReference type="SUPFAM" id="SSF55144">
    <property type="entry name" value="LigT-like"/>
    <property type="match status" value="1"/>
</dbReference>
<dbReference type="PANTHER" id="PTHR35561:SF1">
    <property type="entry name" value="RNA 2',3'-CYCLIC PHOSPHODIESTERASE"/>
    <property type="match status" value="1"/>
</dbReference>
<feature type="active site" description="Proton donor" evidence="2">
    <location>
        <position position="38"/>
    </location>
</feature>